<organism evidence="1 2">
    <name type="scientific">Agromyces salentinus</name>
    <dbReference type="NCBI Taxonomy" id="269421"/>
    <lineage>
        <taxon>Bacteria</taxon>
        <taxon>Bacillati</taxon>
        <taxon>Actinomycetota</taxon>
        <taxon>Actinomycetes</taxon>
        <taxon>Micrococcales</taxon>
        <taxon>Microbacteriaceae</taxon>
        <taxon>Agromyces</taxon>
    </lineage>
</organism>
<reference evidence="1 2" key="1">
    <citation type="journal article" date="2019" name="Int. J. Syst. Evol. Microbiol.">
        <title>The Global Catalogue of Microorganisms (GCM) 10K type strain sequencing project: providing services to taxonomists for standard genome sequencing and annotation.</title>
        <authorList>
            <consortium name="The Broad Institute Genomics Platform"/>
            <consortium name="The Broad Institute Genome Sequencing Center for Infectious Disease"/>
            <person name="Wu L."/>
            <person name="Ma J."/>
        </authorList>
    </citation>
    <scope>NUCLEOTIDE SEQUENCE [LARGE SCALE GENOMIC DNA]</scope>
    <source>
        <strain evidence="1 2">JCM 14323</strain>
    </source>
</reference>
<name>A0ABN2MIR3_9MICO</name>
<dbReference type="InterPro" id="IPR038056">
    <property type="entry name" value="YjbR-like_sf"/>
</dbReference>
<evidence type="ECO:0000313" key="1">
    <source>
        <dbReference type="EMBL" id="GAA1827253.1"/>
    </source>
</evidence>
<gene>
    <name evidence="1" type="ORF">GCM10009750_08410</name>
</gene>
<dbReference type="Proteomes" id="UP001501746">
    <property type="component" value="Unassembled WGS sequence"/>
</dbReference>
<accession>A0ABN2MIR3</accession>
<dbReference type="EMBL" id="BAAANK010000002">
    <property type="protein sequence ID" value="GAA1827253.1"/>
    <property type="molecule type" value="Genomic_DNA"/>
</dbReference>
<dbReference type="Gene3D" id="3.90.1150.30">
    <property type="match status" value="1"/>
</dbReference>
<dbReference type="Pfam" id="PF04237">
    <property type="entry name" value="YjbR"/>
    <property type="match status" value="1"/>
</dbReference>
<sequence>MRDVVPPVLRRGIRRRSLTRMATWDDVRELALSLPEASEHVSSRGKLEWKVRAKAFVLERPLRRADLDSLGIAEQRGPVLAAKTEDEAVKLALTTEDPSVFFTTPHFDGYATVLVHLDRIPRRRLSEVVAEAWAATAPEKLVREYLRHNVD</sequence>
<protein>
    <submittedName>
        <fullName evidence="1">MmcQ/YjbR family DNA-binding protein</fullName>
    </submittedName>
</protein>
<evidence type="ECO:0000313" key="2">
    <source>
        <dbReference type="Proteomes" id="UP001501746"/>
    </source>
</evidence>
<dbReference type="GO" id="GO:0003677">
    <property type="term" value="F:DNA binding"/>
    <property type="evidence" value="ECO:0007669"/>
    <property type="project" value="UniProtKB-KW"/>
</dbReference>
<dbReference type="InterPro" id="IPR058532">
    <property type="entry name" value="YjbR/MT2646/Rv2570-like"/>
</dbReference>
<keyword evidence="2" id="KW-1185">Reference proteome</keyword>
<proteinExistence type="predicted"/>
<dbReference type="SUPFAM" id="SSF142906">
    <property type="entry name" value="YjbR-like"/>
    <property type="match status" value="1"/>
</dbReference>
<comment type="caution">
    <text evidence="1">The sequence shown here is derived from an EMBL/GenBank/DDBJ whole genome shotgun (WGS) entry which is preliminary data.</text>
</comment>
<keyword evidence="1" id="KW-0238">DNA-binding</keyword>